<feature type="transmembrane region" description="Helical" evidence="1">
    <location>
        <begin position="99"/>
        <end position="117"/>
    </location>
</feature>
<organism evidence="2 3">
    <name type="scientific">Rufibacter immobilis</name>
    <dbReference type="NCBI Taxonomy" id="1348778"/>
    <lineage>
        <taxon>Bacteria</taxon>
        <taxon>Pseudomonadati</taxon>
        <taxon>Bacteroidota</taxon>
        <taxon>Cytophagia</taxon>
        <taxon>Cytophagales</taxon>
        <taxon>Hymenobacteraceae</taxon>
        <taxon>Rufibacter</taxon>
    </lineage>
</organism>
<keyword evidence="1" id="KW-0812">Transmembrane</keyword>
<keyword evidence="3" id="KW-1185">Reference proteome</keyword>
<dbReference type="EMBL" id="RJJE01000009">
    <property type="protein sequence ID" value="RNI30209.1"/>
    <property type="molecule type" value="Genomic_DNA"/>
</dbReference>
<gene>
    <name evidence="2" type="ORF">EFA69_11975</name>
</gene>
<keyword evidence="1" id="KW-1133">Transmembrane helix</keyword>
<protein>
    <submittedName>
        <fullName evidence="2">Uncharacterized protein</fullName>
    </submittedName>
</protein>
<reference evidence="2 3" key="1">
    <citation type="submission" date="2018-11" db="EMBL/GenBank/DDBJ databases">
        <title>Rufibacter latericius sp. nov., isolated from water in Baiyang Lake.</title>
        <authorList>
            <person name="Yang Y."/>
        </authorList>
    </citation>
    <scope>NUCLEOTIDE SEQUENCE [LARGE SCALE GENOMIC DNA]</scope>
    <source>
        <strain evidence="2 3">MCC P1</strain>
    </source>
</reference>
<dbReference type="RefSeq" id="WP_123133287.1">
    <property type="nucleotide sequence ID" value="NZ_RJJE01000009.1"/>
</dbReference>
<proteinExistence type="predicted"/>
<dbReference type="OrthoDB" id="1120601at2"/>
<evidence type="ECO:0000256" key="1">
    <source>
        <dbReference type="SAM" id="Phobius"/>
    </source>
</evidence>
<sequence>MEENWQERVSHEIETRTHAYTEQELKIYSVPTLRNLISKLPTLEASAQQREVLQGNIEAVVMLLPAMPNPKDETFGLLQKRINALKKLVREQYKLVSKGYYSGIWLPLGIGIGLPWGAMFKNIALGIPIGVGIGLGIGGYLDRKAEKEGRVI</sequence>
<evidence type="ECO:0000313" key="2">
    <source>
        <dbReference type="EMBL" id="RNI30209.1"/>
    </source>
</evidence>
<keyword evidence="1" id="KW-0472">Membrane</keyword>
<name>A0A3M9MXF2_9BACT</name>
<accession>A0A3M9MXF2</accession>
<evidence type="ECO:0000313" key="3">
    <source>
        <dbReference type="Proteomes" id="UP000271010"/>
    </source>
</evidence>
<dbReference type="AlphaFoldDB" id="A0A3M9MXF2"/>
<dbReference type="Proteomes" id="UP000271010">
    <property type="component" value="Unassembled WGS sequence"/>
</dbReference>
<comment type="caution">
    <text evidence="2">The sequence shown here is derived from an EMBL/GenBank/DDBJ whole genome shotgun (WGS) entry which is preliminary data.</text>
</comment>
<feature type="transmembrane region" description="Helical" evidence="1">
    <location>
        <begin position="123"/>
        <end position="141"/>
    </location>
</feature>